<evidence type="ECO:0000313" key="1">
    <source>
        <dbReference type="EMBL" id="MBB5320612.1"/>
    </source>
</evidence>
<dbReference type="Pfam" id="PF06073">
    <property type="entry name" value="DUF934"/>
    <property type="match status" value="1"/>
</dbReference>
<dbReference type="InterPro" id="IPR008318">
    <property type="entry name" value="UCP030820"/>
</dbReference>
<gene>
    <name evidence="1" type="ORF">HNR38_001084</name>
</gene>
<organism evidence="1 2">
    <name type="scientific">Marinobacter oulmenensis</name>
    <dbReference type="NCBI Taxonomy" id="643747"/>
    <lineage>
        <taxon>Bacteria</taxon>
        <taxon>Pseudomonadati</taxon>
        <taxon>Pseudomonadota</taxon>
        <taxon>Gammaproteobacteria</taxon>
        <taxon>Pseudomonadales</taxon>
        <taxon>Marinobacteraceae</taxon>
        <taxon>Marinobacter</taxon>
    </lineage>
</organism>
<sequence>MPDVINTHGEIRQDQWQVIERPVEGEVLTLPDDQPVLIPADLWLAGDYAGNDRIGAWFDSHEEPEILAGRVNELPVIAVNFPKFVDGRGYSIARILRERLGYRGELRAIGDVLLDQLHYMKRCGFDAFTLRADKDSGKALQCLNVFSNSYQAATDNDLPLFRRRAS</sequence>
<protein>
    <submittedName>
        <fullName evidence="1">Uncharacterized protein (DUF934 family)</fullName>
    </submittedName>
</protein>
<comment type="caution">
    <text evidence="1">The sequence shown here is derived from an EMBL/GenBank/DDBJ whole genome shotgun (WGS) entry which is preliminary data.</text>
</comment>
<evidence type="ECO:0000313" key="2">
    <source>
        <dbReference type="Proteomes" id="UP000591735"/>
    </source>
</evidence>
<keyword evidence="2" id="KW-1185">Reference proteome</keyword>
<accession>A0A840U6P2</accession>
<dbReference type="AlphaFoldDB" id="A0A840U6P2"/>
<dbReference type="Proteomes" id="UP000591735">
    <property type="component" value="Unassembled WGS sequence"/>
</dbReference>
<dbReference type="EMBL" id="JACHFE010000002">
    <property type="protein sequence ID" value="MBB5320612.1"/>
    <property type="molecule type" value="Genomic_DNA"/>
</dbReference>
<name>A0A840U6P2_9GAMM</name>
<dbReference type="RefSeq" id="WP_183700557.1">
    <property type="nucleotide sequence ID" value="NZ_JACHFE010000002.1"/>
</dbReference>
<dbReference type="PIRSF" id="PIRSF030820">
    <property type="entry name" value="UCP030820"/>
    <property type="match status" value="1"/>
</dbReference>
<reference evidence="1 2" key="1">
    <citation type="submission" date="2020-08" db="EMBL/GenBank/DDBJ databases">
        <title>Genomic Encyclopedia of Type Strains, Phase IV (KMG-IV): sequencing the most valuable type-strain genomes for metagenomic binning, comparative biology and taxonomic classification.</title>
        <authorList>
            <person name="Goeker M."/>
        </authorList>
    </citation>
    <scope>NUCLEOTIDE SEQUENCE [LARGE SCALE GENOMIC DNA]</scope>
    <source>
        <strain evidence="1 2">DSM 22359</strain>
    </source>
</reference>
<proteinExistence type="predicted"/>